<feature type="site" description="Interaction with substrate tRNA" evidence="10">
    <location>
        <position position="125"/>
    </location>
</feature>
<dbReference type="EMBL" id="DXIE01000037">
    <property type="protein sequence ID" value="HIV62567.1"/>
    <property type="molecule type" value="Genomic_DNA"/>
</dbReference>
<dbReference type="NCBIfam" id="TIGR00174">
    <property type="entry name" value="miaA"/>
    <property type="match status" value="1"/>
</dbReference>
<evidence type="ECO:0000256" key="8">
    <source>
        <dbReference type="ARBA" id="ARBA00022842"/>
    </source>
</evidence>
<name>A0A9D1PIF5_9FIRM</name>
<keyword evidence="7 10" id="KW-0067">ATP-binding</keyword>
<protein>
    <recommendedName>
        <fullName evidence="10">tRNA dimethylallyltransferase</fullName>
        <ecNumber evidence="10">2.5.1.75</ecNumber>
    </recommendedName>
    <alternativeName>
        <fullName evidence="10">Dimethylallyl diphosphate:tRNA dimethylallyltransferase</fullName>
        <shortName evidence="10">DMAPP:tRNA dimethylallyltransferase</shortName>
        <shortName evidence="10">DMATase</shortName>
    </alternativeName>
    <alternativeName>
        <fullName evidence="10">Isopentenyl-diphosphate:tRNA isopentenyltransferase</fullName>
        <shortName evidence="10">IPP transferase</shortName>
        <shortName evidence="10">IPPT</shortName>
        <shortName evidence="10">IPTase</shortName>
    </alternativeName>
</protein>
<comment type="cofactor">
    <cofactor evidence="1 10">
        <name>Mg(2+)</name>
        <dbReference type="ChEBI" id="CHEBI:18420"/>
    </cofactor>
</comment>
<dbReference type="EC" id="2.5.1.75" evidence="10"/>
<evidence type="ECO:0000256" key="12">
    <source>
        <dbReference type="RuleBase" id="RU003784"/>
    </source>
</evidence>
<feature type="binding site" evidence="10">
    <location>
        <begin position="13"/>
        <end position="18"/>
    </location>
    <ligand>
        <name>substrate</name>
    </ligand>
</feature>
<dbReference type="InterPro" id="IPR027417">
    <property type="entry name" value="P-loop_NTPase"/>
</dbReference>
<feature type="binding site" evidence="10">
    <location>
        <begin position="11"/>
        <end position="18"/>
    </location>
    <ligand>
        <name>ATP</name>
        <dbReference type="ChEBI" id="CHEBI:30616"/>
    </ligand>
</feature>
<dbReference type="InterPro" id="IPR018022">
    <property type="entry name" value="IPT"/>
</dbReference>
<evidence type="ECO:0000256" key="3">
    <source>
        <dbReference type="ARBA" id="ARBA00005842"/>
    </source>
</evidence>
<feature type="site" description="Interaction with substrate tRNA" evidence="10">
    <location>
        <position position="102"/>
    </location>
</feature>
<dbReference type="Pfam" id="PF01715">
    <property type="entry name" value="IPPT"/>
    <property type="match status" value="1"/>
</dbReference>
<evidence type="ECO:0000256" key="5">
    <source>
        <dbReference type="ARBA" id="ARBA00022694"/>
    </source>
</evidence>
<feature type="region of interest" description="Interaction with substrate tRNA" evidence="10">
    <location>
        <begin position="36"/>
        <end position="39"/>
    </location>
</feature>
<gene>
    <name evidence="10 14" type="primary">miaA</name>
    <name evidence="14" type="ORF">H9746_06985</name>
</gene>
<dbReference type="PANTHER" id="PTHR11088">
    <property type="entry name" value="TRNA DIMETHYLALLYLTRANSFERASE"/>
    <property type="match status" value="1"/>
</dbReference>
<evidence type="ECO:0000313" key="15">
    <source>
        <dbReference type="Proteomes" id="UP000886808"/>
    </source>
</evidence>
<evidence type="ECO:0000256" key="6">
    <source>
        <dbReference type="ARBA" id="ARBA00022741"/>
    </source>
</evidence>
<evidence type="ECO:0000256" key="7">
    <source>
        <dbReference type="ARBA" id="ARBA00022840"/>
    </source>
</evidence>
<comment type="function">
    <text evidence="2 10 12">Catalyzes the transfer of a dimethylallyl group onto the adenine at position 37 in tRNAs that read codons beginning with uridine, leading to the formation of N6-(dimethylallyl)adenosine (i(6)A).</text>
</comment>
<keyword evidence="6 10" id="KW-0547">Nucleotide-binding</keyword>
<reference evidence="14" key="2">
    <citation type="submission" date="2021-04" db="EMBL/GenBank/DDBJ databases">
        <authorList>
            <person name="Gilroy R."/>
        </authorList>
    </citation>
    <scope>NUCLEOTIDE SEQUENCE</scope>
    <source>
        <strain evidence="14">CHK193-4272</strain>
    </source>
</reference>
<dbReference type="FunFam" id="1.10.20.140:FF:000001">
    <property type="entry name" value="tRNA dimethylallyltransferase"/>
    <property type="match status" value="1"/>
</dbReference>
<dbReference type="Gene3D" id="3.40.50.300">
    <property type="entry name" value="P-loop containing nucleotide triphosphate hydrolases"/>
    <property type="match status" value="1"/>
</dbReference>
<reference evidence="14" key="1">
    <citation type="journal article" date="2021" name="PeerJ">
        <title>Extensive microbial diversity within the chicken gut microbiome revealed by metagenomics and culture.</title>
        <authorList>
            <person name="Gilroy R."/>
            <person name="Ravi A."/>
            <person name="Getino M."/>
            <person name="Pursley I."/>
            <person name="Horton D.L."/>
            <person name="Alikhan N.F."/>
            <person name="Baker D."/>
            <person name="Gharbi K."/>
            <person name="Hall N."/>
            <person name="Watson M."/>
            <person name="Adriaenssens E.M."/>
            <person name="Foster-Nyarko E."/>
            <person name="Jarju S."/>
            <person name="Secka A."/>
            <person name="Antonio M."/>
            <person name="Oren A."/>
            <person name="Chaudhuri R.R."/>
            <person name="La Ragione R."/>
            <person name="Hildebrand F."/>
            <person name="Pallen M.J."/>
        </authorList>
    </citation>
    <scope>NUCLEOTIDE SEQUENCE</scope>
    <source>
        <strain evidence="14">CHK193-4272</strain>
    </source>
</reference>
<comment type="catalytic activity">
    <reaction evidence="9 10 11">
        <text>adenosine(37) in tRNA + dimethylallyl diphosphate = N(6)-dimethylallyladenosine(37) in tRNA + diphosphate</text>
        <dbReference type="Rhea" id="RHEA:26482"/>
        <dbReference type="Rhea" id="RHEA-COMP:10162"/>
        <dbReference type="Rhea" id="RHEA-COMP:10375"/>
        <dbReference type="ChEBI" id="CHEBI:33019"/>
        <dbReference type="ChEBI" id="CHEBI:57623"/>
        <dbReference type="ChEBI" id="CHEBI:74411"/>
        <dbReference type="ChEBI" id="CHEBI:74415"/>
        <dbReference type="EC" id="2.5.1.75"/>
    </reaction>
</comment>
<comment type="subunit">
    <text evidence="10">Monomer.</text>
</comment>
<dbReference type="GO" id="GO:0005524">
    <property type="term" value="F:ATP binding"/>
    <property type="evidence" value="ECO:0007669"/>
    <property type="project" value="UniProtKB-UniRule"/>
</dbReference>
<evidence type="ECO:0000256" key="4">
    <source>
        <dbReference type="ARBA" id="ARBA00022679"/>
    </source>
</evidence>
<comment type="caution">
    <text evidence="10">Lacks conserved residue(s) required for the propagation of feature annotation.</text>
</comment>
<dbReference type="GO" id="GO:0052381">
    <property type="term" value="F:tRNA dimethylallyltransferase activity"/>
    <property type="evidence" value="ECO:0007669"/>
    <property type="project" value="UniProtKB-UniRule"/>
</dbReference>
<comment type="caution">
    <text evidence="14">The sequence shown here is derived from an EMBL/GenBank/DDBJ whole genome shotgun (WGS) entry which is preliminary data.</text>
</comment>
<keyword evidence="4 10" id="KW-0808">Transferase</keyword>
<dbReference type="HAMAP" id="MF_00185">
    <property type="entry name" value="IPP_trans"/>
    <property type="match status" value="1"/>
</dbReference>
<comment type="similarity">
    <text evidence="3 10 13">Belongs to the IPP transferase family.</text>
</comment>
<dbReference type="InterPro" id="IPR039657">
    <property type="entry name" value="Dimethylallyltransferase"/>
</dbReference>
<evidence type="ECO:0000313" key="14">
    <source>
        <dbReference type="EMBL" id="HIV62567.1"/>
    </source>
</evidence>
<evidence type="ECO:0000256" key="2">
    <source>
        <dbReference type="ARBA" id="ARBA00003213"/>
    </source>
</evidence>
<organism evidence="14 15">
    <name type="scientific">Candidatus Butyricicoccus avistercoris</name>
    <dbReference type="NCBI Taxonomy" id="2838518"/>
    <lineage>
        <taxon>Bacteria</taxon>
        <taxon>Bacillati</taxon>
        <taxon>Bacillota</taxon>
        <taxon>Clostridia</taxon>
        <taxon>Eubacteriales</taxon>
        <taxon>Butyricicoccaceae</taxon>
        <taxon>Butyricicoccus</taxon>
    </lineage>
</organism>
<evidence type="ECO:0000256" key="10">
    <source>
        <dbReference type="HAMAP-Rule" id="MF_00185"/>
    </source>
</evidence>
<keyword evidence="5 10" id="KW-0819">tRNA processing</keyword>
<dbReference type="Gene3D" id="1.10.20.140">
    <property type="match status" value="1"/>
</dbReference>
<evidence type="ECO:0000256" key="11">
    <source>
        <dbReference type="RuleBase" id="RU003783"/>
    </source>
</evidence>
<evidence type="ECO:0000256" key="13">
    <source>
        <dbReference type="RuleBase" id="RU003785"/>
    </source>
</evidence>
<dbReference type="Proteomes" id="UP000886808">
    <property type="component" value="Unassembled WGS sequence"/>
</dbReference>
<dbReference type="AlphaFoldDB" id="A0A9D1PIF5"/>
<sequence length="313" mass="35749">MLENQLICIVGPTASGKTALSVALAKYMNTEIISADSMQIYKGMDIGTAKPSLSERDGVIHHMFDICQKDEDFSVARYVEMADNVAQDILKRGKIPIVVGGTGLYMDSLIECSTFSGDETDHKLRTELENFANENGNEALHEKLEKVDPVSAERLHPNNRKRVIRALEVYYQTGMTIDEMNAKNKRPEPKYKALKIGVCPTDREILYQRINKRVDIMLEEGLLDEVKWVFNGEKVSKTAFQAIGYKEFLPYLNGESSLDECIEVLKRHSRNYAKRQITWLKRDNSIHWINYNSNSSFDEVFHSSTKILHEYGL</sequence>
<dbReference type="PANTHER" id="PTHR11088:SF60">
    <property type="entry name" value="TRNA DIMETHYLALLYLTRANSFERASE"/>
    <property type="match status" value="1"/>
</dbReference>
<dbReference type="GO" id="GO:0006400">
    <property type="term" value="P:tRNA modification"/>
    <property type="evidence" value="ECO:0007669"/>
    <property type="project" value="TreeGrafter"/>
</dbReference>
<proteinExistence type="inferred from homology"/>
<accession>A0A9D1PIF5</accession>
<dbReference type="SUPFAM" id="SSF52540">
    <property type="entry name" value="P-loop containing nucleoside triphosphate hydrolases"/>
    <property type="match status" value="2"/>
</dbReference>
<keyword evidence="8 10" id="KW-0460">Magnesium</keyword>
<evidence type="ECO:0000256" key="1">
    <source>
        <dbReference type="ARBA" id="ARBA00001946"/>
    </source>
</evidence>
<evidence type="ECO:0000256" key="9">
    <source>
        <dbReference type="ARBA" id="ARBA00049563"/>
    </source>
</evidence>